<evidence type="ECO:0000259" key="3">
    <source>
        <dbReference type="PROSITE" id="PS51186"/>
    </source>
</evidence>
<dbReference type="CDD" id="cd04301">
    <property type="entry name" value="NAT_SF"/>
    <property type="match status" value="1"/>
</dbReference>
<dbReference type="InterPro" id="IPR000182">
    <property type="entry name" value="GNAT_dom"/>
</dbReference>
<dbReference type="AlphaFoldDB" id="A0A366HTJ4"/>
<keyword evidence="5" id="KW-1185">Reference proteome</keyword>
<keyword evidence="4" id="KW-0687">Ribonucleoprotein</keyword>
<keyword evidence="1" id="KW-0808">Transferase</keyword>
<dbReference type="OrthoDB" id="9789603at2"/>
<organism evidence="4 5">
    <name type="scientific">Roseimicrobium gellanilyticum</name>
    <dbReference type="NCBI Taxonomy" id="748857"/>
    <lineage>
        <taxon>Bacteria</taxon>
        <taxon>Pseudomonadati</taxon>
        <taxon>Verrucomicrobiota</taxon>
        <taxon>Verrucomicrobiia</taxon>
        <taxon>Verrucomicrobiales</taxon>
        <taxon>Verrucomicrobiaceae</taxon>
        <taxon>Roseimicrobium</taxon>
    </lineage>
</organism>
<dbReference type="Proteomes" id="UP000253426">
    <property type="component" value="Unassembled WGS sequence"/>
</dbReference>
<dbReference type="PANTHER" id="PTHR43877:SF1">
    <property type="entry name" value="ACETYLTRANSFERASE"/>
    <property type="match status" value="1"/>
</dbReference>
<evidence type="ECO:0000256" key="1">
    <source>
        <dbReference type="ARBA" id="ARBA00022679"/>
    </source>
</evidence>
<feature type="domain" description="N-acetyltransferase" evidence="3">
    <location>
        <begin position="3"/>
        <end position="148"/>
    </location>
</feature>
<sequence length="148" mass="16172">MECTIRQAKSEDAAGIAHLIKVLGYGLKADDVPARLEDYANDASRVFVAVHESGALVGFLSFHAIPLFHEPGALGRITAMAIDPEHERQGIGTALVGAAEEFARVCDCLRVEVTSGDRREKDAHVFYAKLGYASDCRRFLKRLEKTPS</sequence>
<evidence type="ECO:0000256" key="2">
    <source>
        <dbReference type="ARBA" id="ARBA00023315"/>
    </source>
</evidence>
<reference evidence="4 5" key="1">
    <citation type="submission" date="2018-06" db="EMBL/GenBank/DDBJ databases">
        <title>Genomic Encyclopedia of Type Strains, Phase IV (KMG-IV): sequencing the most valuable type-strain genomes for metagenomic binning, comparative biology and taxonomic classification.</title>
        <authorList>
            <person name="Goeker M."/>
        </authorList>
    </citation>
    <scope>NUCLEOTIDE SEQUENCE [LARGE SCALE GENOMIC DNA]</scope>
    <source>
        <strain evidence="4 5">DSM 25532</strain>
    </source>
</reference>
<proteinExistence type="predicted"/>
<dbReference type="SUPFAM" id="SSF55729">
    <property type="entry name" value="Acyl-CoA N-acyltransferases (Nat)"/>
    <property type="match status" value="1"/>
</dbReference>
<dbReference type="InterPro" id="IPR016181">
    <property type="entry name" value="Acyl_CoA_acyltransferase"/>
</dbReference>
<comment type="caution">
    <text evidence="4">The sequence shown here is derived from an EMBL/GenBank/DDBJ whole genome shotgun (WGS) entry which is preliminary data.</text>
</comment>
<dbReference type="PANTHER" id="PTHR43877">
    <property type="entry name" value="AMINOALKYLPHOSPHONATE N-ACETYLTRANSFERASE-RELATED-RELATED"/>
    <property type="match status" value="1"/>
</dbReference>
<dbReference type="RefSeq" id="WP_113957920.1">
    <property type="nucleotide sequence ID" value="NZ_QNRR01000002.1"/>
</dbReference>
<dbReference type="Gene3D" id="3.40.630.30">
    <property type="match status" value="1"/>
</dbReference>
<keyword evidence="4" id="KW-0689">Ribosomal protein</keyword>
<protein>
    <submittedName>
        <fullName evidence="4">Ribosomal protein S18 acetylase RimI-like enzyme</fullName>
    </submittedName>
</protein>
<dbReference type="InterPro" id="IPR050832">
    <property type="entry name" value="Bact_Acetyltransf"/>
</dbReference>
<dbReference type="Pfam" id="PF00583">
    <property type="entry name" value="Acetyltransf_1"/>
    <property type="match status" value="1"/>
</dbReference>
<evidence type="ECO:0000313" key="5">
    <source>
        <dbReference type="Proteomes" id="UP000253426"/>
    </source>
</evidence>
<keyword evidence="2" id="KW-0012">Acyltransferase</keyword>
<gene>
    <name evidence="4" type="ORF">DES53_102799</name>
</gene>
<dbReference type="GO" id="GO:0005840">
    <property type="term" value="C:ribosome"/>
    <property type="evidence" value="ECO:0007669"/>
    <property type="project" value="UniProtKB-KW"/>
</dbReference>
<dbReference type="EMBL" id="QNRR01000002">
    <property type="protein sequence ID" value="RBP46408.1"/>
    <property type="molecule type" value="Genomic_DNA"/>
</dbReference>
<dbReference type="GO" id="GO:0016747">
    <property type="term" value="F:acyltransferase activity, transferring groups other than amino-acyl groups"/>
    <property type="evidence" value="ECO:0007669"/>
    <property type="project" value="InterPro"/>
</dbReference>
<accession>A0A366HTJ4</accession>
<evidence type="ECO:0000313" key="4">
    <source>
        <dbReference type="EMBL" id="RBP46408.1"/>
    </source>
</evidence>
<dbReference type="PROSITE" id="PS51186">
    <property type="entry name" value="GNAT"/>
    <property type="match status" value="1"/>
</dbReference>
<name>A0A366HTJ4_9BACT</name>